<feature type="compositionally biased region" description="Polar residues" evidence="1">
    <location>
        <begin position="227"/>
        <end position="236"/>
    </location>
</feature>
<protein>
    <submittedName>
        <fullName evidence="2">Uncharacterized protein</fullName>
    </submittedName>
</protein>
<organism evidence="2 3">
    <name type="scientific">Nyssa sinensis</name>
    <dbReference type="NCBI Taxonomy" id="561372"/>
    <lineage>
        <taxon>Eukaryota</taxon>
        <taxon>Viridiplantae</taxon>
        <taxon>Streptophyta</taxon>
        <taxon>Embryophyta</taxon>
        <taxon>Tracheophyta</taxon>
        <taxon>Spermatophyta</taxon>
        <taxon>Magnoliopsida</taxon>
        <taxon>eudicotyledons</taxon>
        <taxon>Gunneridae</taxon>
        <taxon>Pentapetalae</taxon>
        <taxon>asterids</taxon>
        <taxon>Cornales</taxon>
        <taxon>Nyssaceae</taxon>
        <taxon>Nyssa</taxon>
    </lineage>
</organism>
<sequence length="1126" mass="123356">MQFSRESTIDQDNGQESNGTVEKEKKEESMEGTKSSQNAQSTRRLSVQDRINLFESKQKKSSDSGGKPIVGKVAELRRLSSDISSAPAVFEKAVLRRWSGASDMSIDLSGEKKEIESPLCTPSASSVSQTNFDDQKGINDTAASAKPELKNVTIRVGDSGLKDHADSQACVGFISSRDEVAGTKVGISSETQLTVSSGRSDSASKSNKLVYTLGRVEGDGWKDQTRGKAQSRSSFSGAEDNCLKDEATSQTQFRSFSGGRAEQFSLTDRGKFRSSLGGDEGGGTKELIVSEMQIGGLKDSPSPQTQFGALASRRSDVRLASESYQLPQGEIPNRVEDVRLSNESVTQSRFRAPLRTTVDSGHLEGFSGLKTCETSVAQYKEADSKLAASQPQWRYLGEIEEVGKKDLVSSEMQLDSSVTKLENSGPQRMKFQKHISDPEQIKKSQGRRNDSISVYGSSKTLFSVKMVSESPENIGSTPMAPVEVEQVQRVRQSKGNQELNDELKMKANELEKIFAEHKLRVPGDQSNSTQRSKTADMLIGQTESLPHRKPVAEVASAQFPDKNTIVDPAGNSSNSFKFSSSSQDENGRQPGLWPSFQGLQIAMIQYLVHVDVQKDSDPLILRSSMKREQLPLDFIQSEDDDDLSEFPEQKPLGHNRSFSATSSGDGASRSTQNRKLLPNRNLFSSTPHISATPVPRSAVKASNSSSGRRRMQYENPLALSVANFSDLRKENTKPSSGVNKTTVRPKLRSFARGKSTSEEEFRDMSPLKSEGIILTPLKFDKERTEQNLSNKFSKNVDSKPFLRKGSGIGPNGGAGIAKLKAVVPSDTMNHEEEPDELAFGPEDSVHVVKDEEEGEFETMTTEDHANVDNGKPRMSQESDKLVNSRSENGNALRSFSQMDYSLEATLPAAVPSTFHLIGSVQDSPGESPVSWNSCMRHPFSYPHETSDIDASADSPMGSPTSWNSHSLNQTEADEARMRKKWGSAQKPILVANSSHIQSHKDVTKGFKRLLKFGRKTSGTESLVDWISATTSEGDDDTEDGRDPANRSSEDLRKSRMGFSLGHPSDDSFNESDFFGEQVQALHSSIPAPPANFKLREDHLSGSTIKAPRSFFSLSSFRSKGSDSKPR</sequence>
<feature type="region of interest" description="Disordered" evidence="1">
    <location>
        <begin position="112"/>
        <end position="144"/>
    </location>
</feature>
<feature type="region of interest" description="Disordered" evidence="1">
    <location>
        <begin position="632"/>
        <end position="714"/>
    </location>
</feature>
<feature type="region of interest" description="Disordered" evidence="1">
    <location>
        <begin position="219"/>
        <end position="260"/>
    </location>
</feature>
<feature type="region of interest" description="Disordered" evidence="1">
    <location>
        <begin position="853"/>
        <end position="878"/>
    </location>
</feature>
<feature type="compositionally biased region" description="Acidic residues" evidence="1">
    <location>
        <begin position="636"/>
        <end position="645"/>
    </location>
</feature>
<name>A0A5J5BFX0_9ASTE</name>
<reference evidence="2 3" key="1">
    <citation type="submission" date="2019-09" db="EMBL/GenBank/DDBJ databases">
        <title>A chromosome-level genome assembly of the Chinese tupelo Nyssa sinensis.</title>
        <authorList>
            <person name="Yang X."/>
            <person name="Kang M."/>
            <person name="Yang Y."/>
            <person name="Xiong H."/>
            <person name="Wang M."/>
            <person name="Zhang Z."/>
            <person name="Wang Z."/>
            <person name="Wu H."/>
            <person name="Ma T."/>
            <person name="Liu J."/>
            <person name="Xi Z."/>
        </authorList>
    </citation>
    <scope>NUCLEOTIDE SEQUENCE [LARGE SCALE GENOMIC DNA]</scope>
    <source>
        <strain evidence="2">J267</strain>
        <tissue evidence="2">Leaf</tissue>
    </source>
</reference>
<feature type="compositionally biased region" description="Basic and acidic residues" evidence="1">
    <location>
        <begin position="1040"/>
        <end position="1053"/>
    </location>
</feature>
<feature type="compositionally biased region" description="Basic and acidic residues" evidence="1">
    <location>
        <begin position="861"/>
        <end position="878"/>
    </location>
</feature>
<feature type="region of interest" description="Disordered" evidence="1">
    <location>
        <begin position="1028"/>
        <end position="1071"/>
    </location>
</feature>
<evidence type="ECO:0000256" key="1">
    <source>
        <dbReference type="SAM" id="MobiDB-lite"/>
    </source>
</evidence>
<feature type="compositionally biased region" description="Polar residues" evidence="1">
    <location>
        <begin position="32"/>
        <end position="45"/>
    </location>
</feature>
<feature type="compositionally biased region" description="Basic and acidic residues" evidence="1">
    <location>
        <begin position="21"/>
        <end position="31"/>
    </location>
</feature>
<feature type="region of interest" description="Disordered" evidence="1">
    <location>
        <begin position="1"/>
        <end position="69"/>
    </location>
</feature>
<evidence type="ECO:0000313" key="2">
    <source>
        <dbReference type="EMBL" id="KAA8541604.1"/>
    </source>
</evidence>
<feature type="compositionally biased region" description="Polar residues" evidence="1">
    <location>
        <begin position="120"/>
        <end position="132"/>
    </location>
</feature>
<dbReference type="PANTHER" id="PTHR31008:SF15">
    <property type="entry name" value="GPI-ANCHORED ADHESIN-LIKE PROTEIN"/>
    <property type="match status" value="1"/>
</dbReference>
<dbReference type="PANTHER" id="PTHR31008">
    <property type="entry name" value="COP1-INTERACTING PROTEIN-RELATED"/>
    <property type="match status" value="1"/>
</dbReference>
<gene>
    <name evidence="2" type="ORF">F0562_022756</name>
</gene>
<dbReference type="AlphaFoldDB" id="A0A5J5BFX0"/>
<feature type="compositionally biased region" description="Low complexity" evidence="1">
    <location>
        <begin position="571"/>
        <end position="582"/>
    </location>
</feature>
<proteinExistence type="predicted"/>
<dbReference type="EMBL" id="CM018035">
    <property type="protein sequence ID" value="KAA8541604.1"/>
    <property type="molecule type" value="Genomic_DNA"/>
</dbReference>
<dbReference type="OrthoDB" id="767933at2759"/>
<feature type="region of interest" description="Disordered" evidence="1">
    <location>
        <begin position="556"/>
        <end position="591"/>
    </location>
</feature>
<dbReference type="Proteomes" id="UP000325577">
    <property type="component" value="Linkage Group LG12"/>
</dbReference>
<accession>A0A5J5BFX0</accession>
<keyword evidence="3" id="KW-1185">Reference proteome</keyword>
<feature type="compositionally biased region" description="Polar residues" evidence="1">
    <location>
        <begin position="656"/>
        <end position="674"/>
    </location>
</feature>
<evidence type="ECO:0000313" key="3">
    <source>
        <dbReference type="Proteomes" id="UP000325577"/>
    </source>
</evidence>
<feature type="compositionally biased region" description="Polar residues" evidence="1">
    <location>
        <begin position="1"/>
        <end position="20"/>
    </location>
</feature>